<dbReference type="InterPro" id="IPR050330">
    <property type="entry name" value="Bact_OuterMem_StrucFunc"/>
</dbReference>
<gene>
    <name evidence="6" type="ORF">EIY72_20555</name>
</gene>
<organism evidence="6 7">
    <name type="scientific">Pseudomonas vancouverensis</name>
    <dbReference type="NCBI Taxonomy" id="95300"/>
    <lineage>
        <taxon>Bacteria</taxon>
        <taxon>Pseudomonadati</taxon>
        <taxon>Pseudomonadota</taxon>
        <taxon>Gammaproteobacteria</taxon>
        <taxon>Pseudomonadales</taxon>
        <taxon>Pseudomonadaceae</taxon>
        <taxon>Pseudomonas</taxon>
    </lineage>
</organism>
<name>A0A1H2P9W1_PSEVA</name>
<dbReference type="AlphaFoldDB" id="A0A1H2P9W1"/>
<dbReference type="PRINTS" id="PR01023">
    <property type="entry name" value="NAFLGMOTY"/>
</dbReference>
<dbReference type="PANTHER" id="PTHR30329">
    <property type="entry name" value="STATOR ELEMENT OF FLAGELLAR MOTOR COMPLEX"/>
    <property type="match status" value="1"/>
</dbReference>
<dbReference type="GO" id="GO:0009279">
    <property type="term" value="C:cell outer membrane"/>
    <property type="evidence" value="ECO:0007669"/>
    <property type="project" value="UniProtKB-SubCell"/>
</dbReference>
<dbReference type="PRINTS" id="PR01021">
    <property type="entry name" value="OMPADOMAIN"/>
</dbReference>
<keyword evidence="2 3" id="KW-0472">Membrane</keyword>
<dbReference type="PROSITE" id="PS51123">
    <property type="entry name" value="OMPA_2"/>
    <property type="match status" value="1"/>
</dbReference>
<sequence length="167" mass="17789">MFTQSLRSLRFFTLCLLLAVLGLTGCQTAPATGLTPAQIAVLKQQGFELTDEGWAFGLSGKVLFGSDDDSLNKQSTDIVERIGKALQGVGIERVRVDGHTDASGKEAYNEQLSMRRAKSVANVLYAVGMKPENVQLRGLGSSVPVASNSTSSGRTENRRVAIVVSAD</sequence>
<dbReference type="EMBL" id="RRZK01000029">
    <property type="protein sequence ID" value="TDB58698.1"/>
    <property type="molecule type" value="Genomic_DNA"/>
</dbReference>
<dbReference type="CDD" id="cd07185">
    <property type="entry name" value="OmpA_C-like"/>
    <property type="match status" value="1"/>
</dbReference>
<keyword evidence="7" id="KW-1185">Reference proteome</keyword>
<protein>
    <recommendedName>
        <fullName evidence="5">OmpA-like domain-containing protein</fullName>
    </recommendedName>
</protein>
<evidence type="ECO:0000313" key="7">
    <source>
        <dbReference type="Proteomes" id="UP000295254"/>
    </source>
</evidence>
<evidence type="ECO:0000256" key="1">
    <source>
        <dbReference type="ARBA" id="ARBA00004442"/>
    </source>
</evidence>
<dbReference type="SUPFAM" id="SSF103088">
    <property type="entry name" value="OmpA-like"/>
    <property type="match status" value="1"/>
</dbReference>
<dbReference type="OrthoDB" id="9782229at2"/>
<feature type="chain" id="PRO_5044372208" description="OmpA-like domain-containing protein" evidence="4">
    <location>
        <begin position="32"/>
        <end position="167"/>
    </location>
</feature>
<dbReference type="PROSITE" id="PS51257">
    <property type="entry name" value="PROKAR_LIPOPROTEIN"/>
    <property type="match status" value="1"/>
</dbReference>
<feature type="domain" description="OmpA-like" evidence="5">
    <location>
        <begin position="52"/>
        <end position="167"/>
    </location>
</feature>
<evidence type="ECO:0000259" key="5">
    <source>
        <dbReference type="PROSITE" id="PS51123"/>
    </source>
</evidence>
<feature type="signal peptide" evidence="4">
    <location>
        <begin position="1"/>
        <end position="31"/>
    </location>
</feature>
<reference evidence="7" key="1">
    <citation type="journal article" date="2019" name="bioRxiv">
        <title>Bacterially produced spermidine induces plant systemic susceptibility to pathogens.</title>
        <authorList>
            <person name="Melnyk R.A."/>
            <person name="Beskrovnaya P.A."/>
            <person name="Liu Z."/>
            <person name="Song Y."/>
            <person name="Haney C.H."/>
        </authorList>
    </citation>
    <scope>NUCLEOTIDE SEQUENCE [LARGE SCALE GENOMIC DNA]</scope>
    <source>
        <strain evidence="7">Dha-51</strain>
    </source>
</reference>
<evidence type="ECO:0000256" key="3">
    <source>
        <dbReference type="PROSITE-ProRule" id="PRU00473"/>
    </source>
</evidence>
<dbReference type="PANTHER" id="PTHR30329:SF17">
    <property type="entry name" value="LIPOPROTEIN YFIB-RELATED"/>
    <property type="match status" value="1"/>
</dbReference>
<evidence type="ECO:0000256" key="4">
    <source>
        <dbReference type="SAM" id="SignalP"/>
    </source>
</evidence>
<dbReference type="Proteomes" id="UP000295254">
    <property type="component" value="Unassembled WGS sequence"/>
</dbReference>
<proteinExistence type="predicted"/>
<dbReference type="InterPro" id="IPR006664">
    <property type="entry name" value="OMP_bac"/>
</dbReference>
<keyword evidence="4" id="KW-0732">Signal</keyword>
<dbReference type="Pfam" id="PF00691">
    <property type="entry name" value="OmpA"/>
    <property type="match status" value="1"/>
</dbReference>
<evidence type="ECO:0000313" key="6">
    <source>
        <dbReference type="EMBL" id="TDB58698.1"/>
    </source>
</evidence>
<accession>A0A1H2P9W1</accession>
<evidence type="ECO:0000256" key="2">
    <source>
        <dbReference type="ARBA" id="ARBA00023136"/>
    </source>
</evidence>
<dbReference type="InterPro" id="IPR006665">
    <property type="entry name" value="OmpA-like"/>
</dbReference>
<comment type="subcellular location">
    <subcellularLocation>
        <location evidence="1">Cell outer membrane</location>
    </subcellularLocation>
</comment>
<dbReference type="RefSeq" id="WP_093226864.1">
    <property type="nucleotide sequence ID" value="NZ_LT629803.1"/>
</dbReference>
<dbReference type="STRING" id="95300.SAMN05216558_4465"/>
<dbReference type="InterPro" id="IPR036737">
    <property type="entry name" value="OmpA-like_sf"/>
</dbReference>
<dbReference type="Gene3D" id="3.30.1330.60">
    <property type="entry name" value="OmpA-like domain"/>
    <property type="match status" value="1"/>
</dbReference>
<comment type="caution">
    <text evidence="6">The sequence shown here is derived from an EMBL/GenBank/DDBJ whole genome shotgun (WGS) entry which is preliminary data.</text>
</comment>